<proteinExistence type="predicted"/>
<accession>A0A2B7WEI1</accession>
<organism evidence="2 3">
    <name type="scientific">Polytolypa hystricis (strain UAMH7299)</name>
    <dbReference type="NCBI Taxonomy" id="1447883"/>
    <lineage>
        <taxon>Eukaryota</taxon>
        <taxon>Fungi</taxon>
        <taxon>Dikarya</taxon>
        <taxon>Ascomycota</taxon>
        <taxon>Pezizomycotina</taxon>
        <taxon>Eurotiomycetes</taxon>
        <taxon>Eurotiomycetidae</taxon>
        <taxon>Onygenales</taxon>
        <taxon>Onygenales incertae sedis</taxon>
        <taxon>Polytolypa</taxon>
    </lineage>
</organism>
<dbReference type="AlphaFoldDB" id="A0A2B7WEI1"/>
<feature type="compositionally biased region" description="Polar residues" evidence="1">
    <location>
        <begin position="141"/>
        <end position="168"/>
    </location>
</feature>
<dbReference type="Proteomes" id="UP000224634">
    <property type="component" value="Unassembled WGS sequence"/>
</dbReference>
<evidence type="ECO:0000313" key="2">
    <source>
        <dbReference type="EMBL" id="PGG95009.1"/>
    </source>
</evidence>
<gene>
    <name evidence="2" type="ORF">AJ80_10049</name>
</gene>
<evidence type="ECO:0000256" key="1">
    <source>
        <dbReference type="SAM" id="MobiDB-lite"/>
    </source>
</evidence>
<reference evidence="2 3" key="1">
    <citation type="submission" date="2017-10" db="EMBL/GenBank/DDBJ databases">
        <title>Comparative genomics in systemic dimorphic fungi from Ajellomycetaceae.</title>
        <authorList>
            <person name="Munoz J.F."/>
            <person name="Mcewen J.G."/>
            <person name="Clay O.K."/>
            <person name="Cuomo C.A."/>
        </authorList>
    </citation>
    <scope>NUCLEOTIDE SEQUENCE [LARGE SCALE GENOMIC DNA]</scope>
    <source>
        <strain evidence="2 3">UAMH7299</strain>
    </source>
</reference>
<comment type="caution">
    <text evidence="2">The sequence shown here is derived from an EMBL/GenBank/DDBJ whole genome shotgun (WGS) entry which is preliminary data.</text>
</comment>
<dbReference type="EMBL" id="PDNA01000550">
    <property type="protein sequence ID" value="PGG95009.1"/>
    <property type="molecule type" value="Genomic_DNA"/>
</dbReference>
<feature type="compositionally biased region" description="Basic residues" evidence="1">
    <location>
        <begin position="70"/>
        <end position="81"/>
    </location>
</feature>
<feature type="non-terminal residue" evidence="2">
    <location>
        <position position="274"/>
    </location>
</feature>
<feature type="region of interest" description="Disordered" evidence="1">
    <location>
        <begin position="53"/>
        <end position="86"/>
    </location>
</feature>
<evidence type="ECO:0000313" key="3">
    <source>
        <dbReference type="Proteomes" id="UP000224634"/>
    </source>
</evidence>
<name>A0A2B7WEI1_POLH7</name>
<feature type="compositionally biased region" description="Basic and acidic residues" evidence="1">
    <location>
        <begin position="53"/>
        <end position="63"/>
    </location>
</feature>
<keyword evidence="3" id="KW-1185">Reference proteome</keyword>
<feature type="region of interest" description="Disordered" evidence="1">
    <location>
        <begin position="139"/>
        <end position="168"/>
    </location>
</feature>
<sequence>MSKSAAVPRGRRRITVPIFGIFARQKSHKSNHHPGGREHIIITPERIRKWKSISKEKASETRRSPFTSYRVKKSSKSSRKSTAKEAAVVDARERVLHDFVASIRASREEIADEVSNALYTAEGNLVKRLSRAAANYHDKLNNSSAPDSVTTSSTQSAHPPTVTGNNTSLDDARRTLEVQEKALERHWKNWVKIQGKIICLGVEVLGTDKLSLDETTAAAATGGGGFGRRFRNAVSGFDGHVSMEREVEKAAEEERDAIVQMARDAVKQSVTQEK</sequence>
<protein>
    <submittedName>
        <fullName evidence="2">Uncharacterized protein</fullName>
    </submittedName>
</protein>
<dbReference type="OrthoDB" id="4207259at2759"/>